<proteinExistence type="predicted"/>
<dbReference type="EMBL" id="JAFCNB010000014">
    <property type="protein sequence ID" value="MBP2706782.1"/>
    <property type="molecule type" value="Genomic_DNA"/>
</dbReference>
<dbReference type="Proteomes" id="UP000674234">
    <property type="component" value="Unassembled WGS sequence"/>
</dbReference>
<accession>A0A941AL31</accession>
<sequence length="331" mass="35230">MTQPGDYGLPGSLDRVLSDVATERAAQDAMWGLREHPDGTGPTYASEADLAKQAVADAAAEGRLTWRHILHEEVLEAFAENDADRLRGELIQVAAVAVKWVQALDRRTRGVFESRDAVTGEAAVRDMSFLTLRQAAGRFDVSFAGLRKIVSAGLLPAAGHHGSKLVIPADVAQRIGTRPAVALPDLHPATGDATMAVLRVDVAQPDPEGERRFIGFRADLTPEDLLEALRGWWVGTPEKIAQAGVLPVTLGGFVVAVLTGLDTWDTKQTATGPVRHRFDARLAGYISDLDTATNMVAIGAADDLRVAGHLLGRRLQSTSGGPIAYVTVAAV</sequence>
<dbReference type="AlphaFoldDB" id="A0A941AL31"/>
<evidence type="ECO:0008006" key="3">
    <source>
        <dbReference type="Google" id="ProtNLM"/>
    </source>
</evidence>
<protein>
    <recommendedName>
        <fullName evidence="3">Helix-turn-helix domain-containing protein</fullName>
    </recommendedName>
</protein>
<evidence type="ECO:0000313" key="1">
    <source>
        <dbReference type="EMBL" id="MBP2706782.1"/>
    </source>
</evidence>
<name>A0A941AL31_9ACTN</name>
<comment type="caution">
    <text evidence="1">The sequence shown here is derived from an EMBL/GenBank/DDBJ whole genome shotgun (WGS) entry which is preliminary data.</text>
</comment>
<gene>
    <name evidence="1" type="ORF">JOL79_23525</name>
</gene>
<dbReference type="RefSeq" id="WP_210158063.1">
    <property type="nucleotide sequence ID" value="NZ_JAFCNB010000014.1"/>
</dbReference>
<evidence type="ECO:0000313" key="2">
    <source>
        <dbReference type="Proteomes" id="UP000674234"/>
    </source>
</evidence>
<keyword evidence="2" id="KW-1185">Reference proteome</keyword>
<organism evidence="1 2">
    <name type="scientific">Microbispora oryzae</name>
    <dbReference type="NCBI Taxonomy" id="2806554"/>
    <lineage>
        <taxon>Bacteria</taxon>
        <taxon>Bacillati</taxon>
        <taxon>Actinomycetota</taxon>
        <taxon>Actinomycetes</taxon>
        <taxon>Streptosporangiales</taxon>
        <taxon>Streptosporangiaceae</taxon>
        <taxon>Microbispora</taxon>
    </lineage>
</organism>
<reference evidence="1" key="1">
    <citation type="submission" date="2021-02" db="EMBL/GenBank/DDBJ databases">
        <title>Draft genome sequence of Microbispora sp. RL4-1S isolated from rice leaves in Thailand.</title>
        <authorList>
            <person name="Muangham S."/>
            <person name="Duangmal K."/>
        </authorList>
    </citation>
    <scope>NUCLEOTIDE SEQUENCE</scope>
    <source>
        <strain evidence="1">RL4-1S</strain>
    </source>
</reference>